<dbReference type="RefSeq" id="WP_056937225.1">
    <property type="nucleotide sequence ID" value="NZ_AZFN01000010.1"/>
</dbReference>
<keyword evidence="4" id="KW-0645">Protease</keyword>
<dbReference type="PANTHER" id="PTHR32282">
    <property type="entry name" value="BINDING PROTEIN TRANSPEPTIDASE, PUTATIVE-RELATED"/>
    <property type="match status" value="1"/>
</dbReference>
<accession>A0A0R1VHA2</accession>
<comment type="caution">
    <text evidence="18">The sequence shown here is derived from an EMBL/GenBank/DDBJ whole genome shotgun (WGS) entry which is preliminary data.</text>
</comment>
<dbReference type="InterPro" id="IPR001460">
    <property type="entry name" value="PCN-bd_Tpept"/>
</dbReference>
<keyword evidence="3" id="KW-0121">Carboxypeptidase</keyword>
<dbReference type="InterPro" id="IPR001264">
    <property type="entry name" value="Glyco_trans_51"/>
</dbReference>
<dbReference type="SUPFAM" id="SSF56601">
    <property type="entry name" value="beta-lactamase/transpeptidase-like"/>
    <property type="match status" value="1"/>
</dbReference>
<evidence type="ECO:0000256" key="14">
    <source>
        <dbReference type="SAM" id="MobiDB-lite"/>
    </source>
</evidence>
<evidence type="ECO:0000256" key="9">
    <source>
        <dbReference type="ARBA" id="ARBA00022984"/>
    </source>
</evidence>
<evidence type="ECO:0000313" key="18">
    <source>
        <dbReference type="EMBL" id="KRM02467.1"/>
    </source>
</evidence>
<keyword evidence="11" id="KW-0961">Cell wall biogenesis/degradation</keyword>
<evidence type="ECO:0000256" key="12">
    <source>
        <dbReference type="ARBA" id="ARBA00034000"/>
    </source>
</evidence>
<evidence type="ECO:0000256" key="6">
    <source>
        <dbReference type="ARBA" id="ARBA00022679"/>
    </source>
</evidence>
<evidence type="ECO:0000256" key="13">
    <source>
        <dbReference type="ARBA" id="ARBA00049902"/>
    </source>
</evidence>
<comment type="similarity">
    <text evidence="1">In the C-terminal section; belongs to the transpeptidase family.</text>
</comment>
<feature type="region of interest" description="Disordered" evidence="14">
    <location>
        <begin position="677"/>
        <end position="732"/>
    </location>
</feature>
<evidence type="ECO:0000256" key="3">
    <source>
        <dbReference type="ARBA" id="ARBA00022645"/>
    </source>
</evidence>
<proteinExistence type="inferred from homology"/>
<evidence type="ECO:0000313" key="19">
    <source>
        <dbReference type="Proteomes" id="UP000051739"/>
    </source>
</evidence>
<keyword evidence="15" id="KW-0472">Membrane</keyword>
<evidence type="ECO:0000256" key="4">
    <source>
        <dbReference type="ARBA" id="ARBA00022670"/>
    </source>
</evidence>
<evidence type="ECO:0000256" key="1">
    <source>
        <dbReference type="ARBA" id="ARBA00007090"/>
    </source>
</evidence>
<protein>
    <submittedName>
        <fullName evidence="18">Penicillin binding protein 1A</fullName>
    </submittedName>
</protein>
<comment type="similarity">
    <text evidence="2">In the N-terminal section; belongs to the glycosyltransferase 51 family.</text>
</comment>
<comment type="catalytic activity">
    <reaction evidence="13">
        <text>[GlcNAc-(1-&gt;4)-Mur2Ac(oyl-L-Ala-gamma-D-Glu-L-Lys-D-Ala-D-Ala)](n)-di-trans,octa-cis-undecaprenyl diphosphate + beta-D-GlcNAc-(1-&gt;4)-Mur2Ac(oyl-L-Ala-gamma-D-Glu-L-Lys-D-Ala-D-Ala)-di-trans,octa-cis-undecaprenyl diphosphate = [GlcNAc-(1-&gt;4)-Mur2Ac(oyl-L-Ala-gamma-D-Glu-L-Lys-D-Ala-D-Ala)](n+1)-di-trans,octa-cis-undecaprenyl diphosphate + di-trans,octa-cis-undecaprenyl diphosphate + H(+)</text>
        <dbReference type="Rhea" id="RHEA:23708"/>
        <dbReference type="Rhea" id="RHEA-COMP:9602"/>
        <dbReference type="Rhea" id="RHEA-COMP:9603"/>
        <dbReference type="ChEBI" id="CHEBI:15378"/>
        <dbReference type="ChEBI" id="CHEBI:58405"/>
        <dbReference type="ChEBI" id="CHEBI:60033"/>
        <dbReference type="ChEBI" id="CHEBI:78435"/>
        <dbReference type="EC" id="2.4.99.28"/>
    </reaction>
</comment>
<evidence type="ECO:0000256" key="8">
    <source>
        <dbReference type="ARBA" id="ARBA00022960"/>
    </source>
</evidence>
<dbReference type="InterPro" id="IPR036950">
    <property type="entry name" value="PBP_transglycosylase"/>
</dbReference>
<evidence type="ECO:0000256" key="10">
    <source>
        <dbReference type="ARBA" id="ARBA00023268"/>
    </source>
</evidence>
<dbReference type="SUPFAM" id="SSF53955">
    <property type="entry name" value="Lysozyme-like"/>
    <property type="match status" value="1"/>
</dbReference>
<dbReference type="InterPro" id="IPR050396">
    <property type="entry name" value="Glycosyltr_51/Transpeptidase"/>
</dbReference>
<keyword evidence="5" id="KW-0328">Glycosyltransferase</keyword>
<feature type="domain" description="Glycosyl transferase family 51" evidence="17">
    <location>
        <begin position="77"/>
        <end position="258"/>
    </location>
</feature>
<feature type="transmembrane region" description="Helical" evidence="15">
    <location>
        <begin position="30"/>
        <end position="52"/>
    </location>
</feature>
<dbReference type="GO" id="GO:0008658">
    <property type="term" value="F:penicillin binding"/>
    <property type="evidence" value="ECO:0007669"/>
    <property type="project" value="InterPro"/>
</dbReference>
<dbReference type="Proteomes" id="UP000051739">
    <property type="component" value="Unassembled WGS sequence"/>
</dbReference>
<dbReference type="GO" id="GO:0009252">
    <property type="term" value="P:peptidoglycan biosynthetic process"/>
    <property type="evidence" value="ECO:0007669"/>
    <property type="project" value="UniProtKB-KW"/>
</dbReference>
<keyword evidence="7" id="KW-0378">Hydrolase</keyword>
<comment type="catalytic activity">
    <reaction evidence="12">
        <text>Preferential cleavage: (Ac)2-L-Lys-D-Ala-|-D-Ala. Also transpeptidation of peptidyl-alanyl moieties that are N-acyl substituents of D-alanine.</text>
        <dbReference type="EC" id="3.4.16.4"/>
    </reaction>
</comment>
<keyword evidence="19" id="KW-1185">Reference proteome</keyword>
<dbReference type="InterPro" id="IPR012338">
    <property type="entry name" value="Beta-lactam/transpept-like"/>
</dbReference>
<dbReference type="GO" id="GO:0008955">
    <property type="term" value="F:peptidoglycan glycosyltransferase activity"/>
    <property type="evidence" value="ECO:0007669"/>
    <property type="project" value="UniProtKB-EC"/>
</dbReference>
<dbReference type="FunFam" id="1.10.3810.10:FF:000001">
    <property type="entry name" value="Penicillin-binding protein 1A"/>
    <property type="match status" value="1"/>
</dbReference>
<evidence type="ECO:0000256" key="5">
    <source>
        <dbReference type="ARBA" id="ARBA00022676"/>
    </source>
</evidence>
<sequence>MNNNPNTSGPSFWRRLGYFLVDHKALWKRIFLWLVGIFVLLVIAGAALFFYYASSAPTITKSDLQSQTGTTIYDANGKVVSRLGAQKRQYASSSELPKTLKNAVVAVEDKNFYHEKLGISPTRIVKAAFSNVFHGTSDGVQGGSTITQQLIKLSVFSTAKSDQTFKRKAQEAWLAYNITKKFSKDQILTYYLNKVYMGNGVYGMKTAAQYYYGKDLDELSLAQTAMLAGIPQSPSVYNPLANTTYAKERRDVVLDAMQTNGYITASQAAAAKKESVTKGLDSSHGNVESSSSQVDEPVVDAYIKQVIEELEDKGYNPTTDSLKVHTSLDTDAQQELYDDANENVSFPSDNVQVGVAVVDPHNGQVIAMLGGRKLDSNTVYGYNRAVQQTRSSGSTAKPLMDYGPAIEYLHWPTFHVLSDTAMTWPDATGTIKDFDNKYQGNITMRQALVQSRNVPAIRALQAVGISKATKFLKGLGISQKKAYTYSSGIALYISPLQEAAAYAAFANGGTYYEPYYVTSVTTQEGTTTNFKKQGSRAMTKGTAFMITNMLEGVFTGNGSGTLAYLSGVNQAGKTGTTNASDNNNNSGILDSWMTGYTKNYSISVWTGYDDNKNTLTDSGAYSAQYLYKALMSYLDGENHASNWTMPSSLESVSVQGVTQYMFKAYPFSIEYASGSSTSSTSSSSSSSDSSSSSSESTSSASSSMLSESVQTITQNSQSTTDSNTNNAASNSQ</sequence>
<evidence type="ECO:0000259" key="16">
    <source>
        <dbReference type="Pfam" id="PF00905"/>
    </source>
</evidence>
<keyword evidence="15" id="KW-1133">Transmembrane helix</keyword>
<dbReference type="InterPro" id="IPR023346">
    <property type="entry name" value="Lysozyme-like_dom_sf"/>
</dbReference>
<dbReference type="Gene3D" id="1.10.3810.10">
    <property type="entry name" value="Biosynthetic peptidoglycan transglycosylase-like"/>
    <property type="match status" value="1"/>
</dbReference>
<dbReference type="AlphaFoldDB" id="A0A0R1VHA2"/>
<evidence type="ECO:0000256" key="7">
    <source>
        <dbReference type="ARBA" id="ARBA00022801"/>
    </source>
</evidence>
<keyword evidence="10" id="KW-0511">Multifunctional enzyme</keyword>
<keyword evidence="15" id="KW-0812">Transmembrane</keyword>
<dbReference type="GO" id="GO:0030288">
    <property type="term" value="C:outer membrane-bounded periplasmic space"/>
    <property type="evidence" value="ECO:0007669"/>
    <property type="project" value="TreeGrafter"/>
</dbReference>
<feature type="domain" description="Penicillin-binding protein transpeptidase" evidence="16">
    <location>
        <begin position="354"/>
        <end position="630"/>
    </location>
</feature>
<gene>
    <name evidence="18" type="ORF">FC60_GL000127</name>
</gene>
<dbReference type="PATRIC" id="fig|1423749.3.peg.127"/>
<dbReference type="Pfam" id="PF00912">
    <property type="entry name" value="Transgly"/>
    <property type="match status" value="1"/>
</dbReference>
<dbReference type="GO" id="GO:0006508">
    <property type="term" value="P:proteolysis"/>
    <property type="evidence" value="ECO:0007669"/>
    <property type="project" value="UniProtKB-KW"/>
</dbReference>
<dbReference type="GO" id="GO:0009002">
    <property type="term" value="F:serine-type D-Ala-D-Ala carboxypeptidase activity"/>
    <property type="evidence" value="ECO:0007669"/>
    <property type="project" value="UniProtKB-EC"/>
</dbReference>
<dbReference type="PANTHER" id="PTHR32282:SF29">
    <property type="entry name" value="PENICILLIN-BINDING PROTEIN 1A"/>
    <property type="match status" value="1"/>
</dbReference>
<dbReference type="EMBL" id="AZFN01000010">
    <property type="protein sequence ID" value="KRM02467.1"/>
    <property type="molecule type" value="Genomic_DNA"/>
</dbReference>
<evidence type="ECO:0000256" key="15">
    <source>
        <dbReference type="SAM" id="Phobius"/>
    </source>
</evidence>
<keyword evidence="6" id="KW-0808">Transferase</keyword>
<dbReference type="Pfam" id="PF00905">
    <property type="entry name" value="Transpeptidase"/>
    <property type="match status" value="1"/>
</dbReference>
<evidence type="ECO:0000256" key="2">
    <source>
        <dbReference type="ARBA" id="ARBA00007739"/>
    </source>
</evidence>
<name>A0A0R1VHA2_9LACO</name>
<dbReference type="NCBIfam" id="TIGR02074">
    <property type="entry name" value="PBP_1a_fam"/>
    <property type="match status" value="1"/>
</dbReference>
<reference evidence="18 19" key="1">
    <citation type="journal article" date="2015" name="Genome Announc.">
        <title>Expanding the biotechnology potential of lactobacilli through comparative genomics of 213 strains and associated genera.</title>
        <authorList>
            <person name="Sun Z."/>
            <person name="Harris H.M."/>
            <person name="McCann A."/>
            <person name="Guo C."/>
            <person name="Argimon S."/>
            <person name="Zhang W."/>
            <person name="Yang X."/>
            <person name="Jeffery I.B."/>
            <person name="Cooney J.C."/>
            <person name="Kagawa T.F."/>
            <person name="Liu W."/>
            <person name="Song Y."/>
            <person name="Salvetti E."/>
            <person name="Wrobel A."/>
            <person name="Rasinkangas P."/>
            <person name="Parkhill J."/>
            <person name="Rea M.C."/>
            <person name="O'Sullivan O."/>
            <person name="Ritari J."/>
            <person name="Douillard F.P."/>
            <person name="Paul Ross R."/>
            <person name="Yang R."/>
            <person name="Briner A.E."/>
            <person name="Felis G.E."/>
            <person name="de Vos W.M."/>
            <person name="Barrangou R."/>
            <person name="Klaenhammer T.R."/>
            <person name="Caufield P.W."/>
            <person name="Cui Y."/>
            <person name="Zhang H."/>
            <person name="O'Toole P.W."/>
        </authorList>
    </citation>
    <scope>NUCLEOTIDE SEQUENCE [LARGE SCALE GENOMIC DNA]</scope>
    <source>
        <strain evidence="18 19">DSM 16045</strain>
    </source>
</reference>
<evidence type="ECO:0000259" key="17">
    <source>
        <dbReference type="Pfam" id="PF00912"/>
    </source>
</evidence>
<organism evidence="18 19">
    <name type="scientific">Limosilactobacillus gastricus DSM 16045</name>
    <dbReference type="NCBI Taxonomy" id="1423749"/>
    <lineage>
        <taxon>Bacteria</taxon>
        <taxon>Bacillati</taxon>
        <taxon>Bacillota</taxon>
        <taxon>Bacilli</taxon>
        <taxon>Lactobacillales</taxon>
        <taxon>Lactobacillaceae</taxon>
        <taxon>Limosilactobacillus</taxon>
    </lineage>
</organism>
<keyword evidence="9" id="KW-0573">Peptidoglycan synthesis</keyword>
<dbReference type="GO" id="GO:0008360">
    <property type="term" value="P:regulation of cell shape"/>
    <property type="evidence" value="ECO:0007669"/>
    <property type="project" value="UniProtKB-KW"/>
</dbReference>
<dbReference type="Gene3D" id="3.40.710.10">
    <property type="entry name" value="DD-peptidase/beta-lactamase superfamily"/>
    <property type="match status" value="1"/>
</dbReference>
<evidence type="ECO:0000256" key="11">
    <source>
        <dbReference type="ARBA" id="ARBA00023316"/>
    </source>
</evidence>
<dbReference type="GO" id="GO:0071555">
    <property type="term" value="P:cell wall organization"/>
    <property type="evidence" value="ECO:0007669"/>
    <property type="project" value="UniProtKB-KW"/>
</dbReference>
<keyword evidence="8" id="KW-0133">Cell shape</keyword>